<evidence type="ECO:0000256" key="4">
    <source>
        <dbReference type="ARBA" id="ARBA00022960"/>
    </source>
</evidence>
<reference evidence="9" key="1">
    <citation type="submission" date="2022-01" db="EMBL/GenBank/DDBJ databases">
        <title>Novel bile acid biosynthetic pathways are enriched in the microbiome of centenarians.</title>
        <authorList>
            <person name="Sato Y."/>
            <person name="Atarashi K."/>
            <person name="Plichta R.D."/>
            <person name="Arai Y."/>
            <person name="Sasajima S."/>
            <person name="Kearney M.S."/>
            <person name="Suda W."/>
            <person name="Takeshita K."/>
            <person name="Sasaki T."/>
            <person name="Okamoto S."/>
            <person name="Skelly N.A."/>
            <person name="Okamura Y."/>
            <person name="Vlamakis H."/>
            <person name="Li Y."/>
            <person name="Tanoue T."/>
            <person name="Takei H."/>
            <person name="Nittono H."/>
            <person name="Narushima S."/>
            <person name="Irie J."/>
            <person name="Itoh H."/>
            <person name="Moriya K."/>
            <person name="Sugiura Y."/>
            <person name="Suematsu M."/>
            <person name="Moritoki N."/>
            <person name="Shibata S."/>
            <person name="Littman R.D."/>
            <person name="Fischbach A.M."/>
            <person name="Uwamino Y."/>
            <person name="Inoue T."/>
            <person name="Honda A."/>
            <person name="Hattori M."/>
            <person name="Murai T."/>
            <person name="Xavier J.R."/>
            <person name="Hirose N."/>
            <person name="Honda K."/>
        </authorList>
    </citation>
    <scope>NUCLEOTIDE SEQUENCE</scope>
    <source>
        <strain evidence="9">CE91-St7</strain>
    </source>
</reference>
<dbReference type="AlphaFoldDB" id="A0AA37KEX1"/>
<protein>
    <submittedName>
        <fullName evidence="9">L,D-transpeptidase</fullName>
    </submittedName>
</protein>
<dbReference type="GO" id="GO:0008360">
    <property type="term" value="P:regulation of cell shape"/>
    <property type="evidence" value="ECO:0007669"/>
    <property type="project" value="UniProtKB-UniRule"/>
</dbReference>
<feature type="domain" description="L,D-TPase catalytic" evidence="8">
    <location>
        <begin position="203"/>
        <end position="339"/>
    </location>
</feature>
<sequence>MMKRIEFIYLLTGFCTICSCTSKANSEIKEVITEVHNTVTEAIAEIVEKDIKPEDIRLDKELLYDKHTLEDTYPYKDTTRHFQWEKIKERLALLENIQRKPTQWCILQNYKNRNGEAPLVKNFKRDAYKRIADTLGVERYQGIPLFLTDDTLTAKRYGLDGLLTRHLGEEGKFTKVEPVFIGGEWYAPAKYIKLIPDSVVFNKAIFIDRHNQNITTLERKEKGCWLIRSMNPATTGQHRPPYAQETPLGMFVLQEKKTKMIFLKDGSAATGGFAPYASRFNNGGYIHGVPTNAPATGIIEYSYTLGTIPRSHMCVRNATSHAKFIFEWAPVNETIIFVLE</sequence>
<dbReference type="GO" id="GO:0004180">
    <property type="term" value="F:carboxypeptidase activity"/>
    <property type="evidence" value="ECO:0007669"/>
    <property type="project" value="UniProtKB-ARBA"/>
</dbReference>
<evidence type="ECO:0000313" key="9">
    <source>
        <dbReference type="EMBL" id="GKH80557.1"/>
    </source>
</evidence>
<dbReference type="Proteomes" id="UP001055104">
    <property type="component" value="Unassembled WGS sequence"/>
</dbReference>
<keyword evidence="3" id="KW-0808">Transferase</keyword>
<keyword evidence="4 7" id="KW-0133">Cell shape</keyword>
<dbReference type="PROSITE" id="PS51257">
    <property type="entry name" value="PROKAR_LIPOPROTEIN"/>
    <property type="match status" value="1"/>
</dbReference>
<accession>A0AA37KEX1</accession>
<evidence type="ECO:0000313" key="10">
    <source>
        <dbReference type="Proteomes" id="UP001055104"/>
    </source>
</evidence>
<dbReference type="SUPFAM" id="SSF141523">
    <property type="entry name" value="L,D-transpeptidase catalytic domain-like"/>
    <property type="match status" value="1"/>
</dbReference>
<proteinExistence type="inferred from homology"/>
<comment type="pathway">
    <text evidence="1 7">Cell wall biogenesis; peptidoglycan biosynthesis.</text>
</comment>
<dbReference type="Pfam" id="PF03734">
    <property type="entry name" value="YkuD"/>
    <property type="match status" value="1"/>
</dbReference>
<keyword evidence="6 7" id="KW-0961">Cell wall biogenesis/degradation</keyword>
<feature type="active site" description="Proton donor/acceptor" evidence="7">
    <location>
        <position position="287"/>
    </location>
</feature>
<dbReference type="InterPro" id="IPR038063">
    <property type="entry name" value="Transpep_catalytic_dom"/>
</dbReference>
<keyword evidence="5 7" id="KW-0573">Peptidoglycan synthesis</keyword>
<comment type="similarity">
    <text evidence="2">Belongs to the YkuD family.</text>
</comment>
<evidence type="ECO:0000256" key="6">
    <source>
        <dbReference type="ARBA" id="ARBA00023316"/>
    </source>
</evidence>
<dbReference type="Gene3D" id="2.40.440.10">
    <property type="entry name" value="L,D-transpeptidase catalytic domain-like"/>
    <property type="match status" value="1"/>
</dbReference>
<dbReference type="CDD" id="cd16913">
    <property type="entry name" value="YkuD_like"/>
    <property type="match status" value="1"/>
</dbReference>
<dbReference type="InterPro" id="IPR005490">
    <property type="entry name" value="LD_TPept_cat_dom"/>
</dbReference>
<name>A0AA37KEX1_9BACT</name>
<evidence type="ECO:0000259" key="8">
    <source>
        <dbReference type="PROSITE" id="PS52029"/>
    </source>
</evidence>
<dbReference type="GO" id="GO:0016740">
    <property type="term" value="F:transferase activity"/>
    <property type="evidence" value="ECO:0007669"/>
    <property type="project" value="UniProtKB-KW"/>
</dbReference>
<evidence type="ECO:0000256" key="5">
    <source>
        <dbReference type="ARBA" id="ARBA00022984"/>
    </source>
</evidence>
<dbReference type="PROSITE" id="PS52029">
    <property type="entry name" value="LD_TPASE"/>
    <property type="match status" value="1"/>
</dbReference>
<evidence type="ECO:0000256" key="1">
    <source>
        <dbReference type="ARBA" id="ARBA00004752"/>
    </source>
</evidence>
<dbReference type="GO" id="GO:0071555">
    <property type="term" value="P:cell wall organization"/>
    <property type="evidence" value="ECO:0007669"/>
    <property type="project" value="UniProtKB-UniRule"/>
</dbReference>
<comment type="caution">
    <text evidence="9">The sequence shown here is derived from an EMBL/GenBank/DDBJ whole genome shotgun (WGS) entry which is preliminary data.</text>
</comment>
<dbReference type="EMBL" id="BQOB01000001">
    <property type="protein sequence ID" value="GKH80557.1"/>
    <property type="molecule type" value="Genomic_DNA"/>
</dbReference>
<feature type="active site" description="Nucleophile" evidence="7">
    <location>
        <position position="314"/>
    </location>
</feature>
<dbReference type="GO" id="GO:0009252">
    <property type="term" value="P:peptidoglycan biosynthetic process"/>
    <property type="evidence" value="ECO:0007669"/>
    <property type="project" value="UniProtKB-KW"/>
</dbReference>
<organism evidence="9 10">
    <name type="scientific">Phocaeicola dorei</name>
    <dbReference type="NCBI Taxonomy" id="357276"/>
    <lineage>
        <taxon>Bacteria</taxon>
        <taxon>Pseudomonadati</taxon>
        <taxon>Bacteroidota</taxon>
        <taxon>Bacteroidia</taxon>
        <taxon>Bacteroidales</taxon>
        <taxon>Bacteroidaceae</taxon>
        <taxon>Phocaeicola</taxon>
    </lineage>
</organism>
<evidence type="ECO:0000256" key="7">
    <source>
        <dbReference type="PROSITE-ProRule" id="PRU01373"/>
    </source>
</evidence>
<gene>
    <name evidence="9" type="ORF">CE91St7_14410</name>
</gene>
<evidence type="ECO:0000256" key="3">
    <source>
        <dbReference type="ARBA" id="ARBA00022679"/>
    </source>
</evidence>
<evidence type="ECO:0000256" key="2">
    <source>
        <dbReference type="ARBA" id="ARBA00005992"/>
    </source>
</evidence>